<evidence type="ECO:0008006" key="3">
    <source>
        <dbReference type="Google" id="ProtNLM"/>
    </source>
</evidence>
<evidence type="ECO:0000313" key="1">
    <source>
        <dbReference type="EMBL" id="RYR46786.1"/>
    </source>
</evidence>
<name>A0A445C759_ARAHY</name>
<gene>
    <name evidence="1" type="ORF">Ahy_A07g032601</name>
</gene>
<reference evidence="1 2" key="1">
    <citation type="submission" date="2019-01" db="EMBL/GenBank/DDBJ databases">
        <title>Sequencing of cultivated peanut Arachis hypogaea provides insights into genome evolution and oil improvement.</title>
        <authorList>
            <person name="Chen X."/>
        </authorList>
    </citation>
    <scope>NUCLEOTIDE SEQUENCE [LARGE SCALE GENOMIC DNA]</scope>
    <source>
        <strain evidence="2">cv. Fuhuasheng</strain>
        <tissue evidence="1">Leaves</tissue>
    </source>
</reference>
<comment type="caution">
    <text evidence="1">The sequence shown here is derived from an EMBL/GenBank/DDBJ whole genome shotgun (WGS) entry which is preliminary data.</text>
</comment>
<evidence type="ECO:0000313" key="2">
    <source>
        <dbReference type="Proteomes" id="UP000289738"/>
    </source>
</evidence>
<accession>A0A445C759</accession>
<dbReference type="Proteomes" id="UP000289738">
    <property type="component" value="Chromosome A07"/>
</dbReference>
<protein>
    <recommendedName>
        <fullName evidence="3">HAT C-terminal dimerisation domain-containing protein</fullName>
    </recommendedName>
</protein>
<sequence>MELGFQFFKKLQKTYLPFSCLLTSDHIIATHSGSFHENTVEALICNQNWLWAADHKKVKNLIIKL</sequence>
<organism evidence="1 2">
    <name type="scientific">Arachis hypogaea</name>
    <name type="common">Peanut</name>
    <dbReference type="NCBI Taxonomy" id="3818"/>
    <lineage>
        <taxon>Eukaryota</taxon>
        <taxon>Viridiplantae</taxon>
        <taxon>Streptophyta</taxon>
        <taxon>Embryophyta</taxon>
        <taxon>Tracheophyta</taxon>
        <taxon>Spermatophyta</taxon>
        <taxon>Magnoliopsida</taxon>
        <taxon>eudicotyledons</taxon>
        <taxon>Gunneridae</taxon>
        <taxon>Pentapetalae</taxon>
        <taxon>rosids</taxon>
        <taxon>fabids</taxon>
        <taxon>Fabales</taxon>
        <taxon>Fabaceae</taxon>
        <taxon>Papilionoideae</taxon>
        <taxon>50 kb inversion clade</taxon>
        <taxon>dalbergioids sensu lato</taxon>
        <taxon>Dalbergieae</taxon>
        <taxon>Pterocarpus clade</taxon>
        <taxon>Arachis</taxon>
    </lineage>
</organism>
<dbReference type="AlphaFoldDB" id="A0A445C759"/>
<keyword evidence="2" id="KW-1185">Reference proteome</keyword>
<proteinExistence type="predicted"/>
<dbReference type="EMBL" id="SDMP01000007">
    <property type="protein sequence ID" value="RYR46786.1"/>
    <property type="molecule type" value="Genomic_DNA"/>
</dbReference>